<dbReference type="SMART" id="SM00065">
    <property type="entry name" value="GAF"/>
    <property type="match status" value="2"/>
</dbReference>
<dbReference type="CDD" id="cd16922">
    <property type="entry name" value="HATPase_EvgS-ArcB-TorS-like"/>
    <property type="match status" value="1"/>
</dbReference>
<dbReference type="InterPro" id="IPR036890">
    <property type="entry name" value="HATPase_C_sf"/>
</dbReference>
<evidence type="ECO:0000256" key="6">
    <source>
        <dbReference type="ARBA" id="ARBA00022777"/>
    </source>
</evidence>
<dbReference type="CDD" id="cd00082">
    <property type="entry name" value="HisKA"/>
    <property type="match status" value="1"/>
</dbReference>
<dbReference type="Gene3D" id="1.10.287.130">
    <property type="match status" value="1"/>
</dbReference>
<dbReference type="InterPro" id="IPR004358">
    <property type="entry name" value="Sig_transdc_His_kin-like_C"/>
</dbReference>
<keyword evidence="8" id="KW-0902">Two-component regulatory system</keyword>
<dbReference type="EMBL" id="JBHSHC010000006">
    <property type="protein sequence ID" value="MFC4765893.1"/>
    <property type="molecule type" value="Genomic_DNA"/>
</dbReference>
<dbReference type="SMART" id="SM00387">
    <property type="entry name" value="HATPase_c"/>
    <property type="match status" value="1"/>
</dbReference>
<dbReference type="SUPFAM" id="SSF47384">
    <property type="entry name" value="Homodimeric domain of signal transducing histidine kinase"/>
    <property type="match status" value="1"/>
</dbReference>
<dbReference type="InterPro" id="IPR003018">
    <property type="entry name" value="GAF"/>
</dbReference>
<evidence type="ECO:0000256" key="5">
    <source>
        <dbReference type="ARBA" id="ARBA00022741"/>
    </source>
</evidence>
<dbReference type="Pfam" id="PF13185">
    <property type="entry name" value="GAF_2"/>
    <property type="match status" value="1"/>
</dbReference>
<dbReference type="Proteomes" id="UP001596002">
    <property type="component" value="Unassembled WGS sequence"/>
</dbReference>
<dbReference type="GO" id="GO:0005524">
    <property type="term" value="F:ATP binding"/>
    <property type="evidence" value="ECO:0007669"/>
    <property type="project" value="UniProtKB-KW"/>
</dbReference>
<dbReference type="RefSeq" id="WP_380023472.1">
    <property type="nucleotide sequence ID" value="NZ_JBHSHC010000006.1"/>
</dbReference>
<keyword evidence="3" id="KW-0597">Phosphoprotein</keyword>
<dbReference type="PANTHER" id="PTHR43047:SF72">
    <property type="entry name" value="OSMOSENSING HISTIDINE PROTEIN KINASE SLN1"/>
    <property type="match status" value="1"/>
</dbReference>
<organism evidence="10 11">
    <name type="scientific">Effusibacillus consociatus</name>
    <dbReference type="NCBI Taxonomy" id="1117041"/>
    <lineage>
        <taxon>Bacteria</taxon>
        <taxon>Bacillati</taxon>
        <taxon>Bacillota</taxon>
        <taxon>Bacilli</taxon>
        <taxon>Bacillales</taxon>
        <taxon>Alicyclobacillaceae</taxon>
        <taxon>Effusibacillus</taxon>
    </lineage>
</organism>
<sequence>MSDYTRYSRLATITQLINSNLDLRSVLEHVVTAISEEIVQCDLVGIFLPQEDGAFRGFVGKPEQANGLTVDQIIIDPAHDLLAQEIIQTKQSIYIPDTSKDRRPNRRSVEMLHIQSMLGLPIAYEDELFGLIFLHDYGTPMNLTSDEIQSVEAYVNMAAVAIRNAKLLSRQQSLLAEKQLLLDATRELALCSTTQEVLDTSFRYVGVALGNHNIGVHLCDAMGKKFRPARMHHHSEWTEKEWKKVHNQVQLDFEKDLLFQEVVRTKQAVLIPDVNLDPRPNHEACRTFGIKGIFMLPLVATGEILGTMAVVSLGEVRTYSEASQLLAQSIVDATATALANVIRMEQLELIIKARTAELHEKNGMLEQVVSELKSLDQMKNDFIASMSHELRTPMTAIKGSVELLKSGVMGSLNPEQMELVDMAEQGIIRLLNKVNDILDFSKLKDGTFLIHKTKTDYQELIRRTVDIVTPLFTKKSQRLSVNVQQMPPIEIDPDRIEQVLLNLLGNASKFTPKYGKITIHAELVDEGVLTTIEDTGIGIPSSCLDKIFDRFYQVKHEKIRNTSGTGLGLSIAKQIVELHGGEMWAESVLNSGSRFYFLLPL</sequence>
<evidence type="ECO:0000313" key="11">
    <source>
        <dbReference type="Proteomes" id="UP001596002"/>
    </source>
</evidence>
<dbReference type="Gene3D" id="3.30.450.40">
    <property type="match status" value="2"/>
</dbReference>
<dbReference type="PROSITE" id="PS50109">
    <property type="entry name" value="HIS_KIN"/>
    <property type="match status" value="1"/>
</dbReference>
<dbReference type="Gene3D" id="3.30.565.10">
    <property type="entry name" value="Histidine kinase-like ATPase, C-terminal domain"/>
    <property type="match status" value="1"/>
</dbReference>
<keyword evidence="5" id="KW-0547">Nucleotide-binding</keyword>
<dbReference type="InterPro" id="IPR029016">
    <property type="entry name" value="GAF-like_dom_sf"/>
</dbReference>
<comment type="caution">
    <text evidence="10">The sequence shown here is derived from an EMBL/GenBank/DDBJ whole genome shotgun (WGS) entry which is preliminary data.</text>
</comment>
<dbReference type="PRINTS" id="PR00344">
    <property type="entry name" value="BCTRLSENSOR"/>
</dbReference>
<dbReference type="SUPFAM" id="SSF55874">
    <property type="entry name" value="ATPase domain of HSP90 chaperone/DNA topoisomerase II/histidine kinase"/>
    <property type="match status" value="1"/>
</dbReference>
<evidence type="ECO:0000259" key="9">
    <source>
        <dbReference type="PROSITE" id="PS50109"/>
    </source>
</evidence>
<reference evidence="11" key="1">
    <citation type="journal article" date="2019" name="Int. J. Syst. Evol. Microbiol.">
        <title>The Global Catalogue of Microorganisms (GCM) 10K type strain sequencing project: providing services to taxonomists for standard genome sequencing and annotation.</title>
        <authorList>
            <consortium name="The Broad Institute Genomics Platform"/>
            <consortium name="The Broad Institute Genome Sequencing Center for Infectious Disease"/>
            <person name="Wu L."/>
            <person name="Ma J."/>
        </authorList>
    </citation>
    <scope>NUCLEOTIDE SEQUENCE [LARGE SCALE GENOMIC DNA]</scope>
    <source>
        <strain evidence="11">WYCCWR 12678</strain>
    </source>
</reference>
<evidence type="ECO:0000256" key="4">
    <source>
        <dbReference type="ARBA" id="ARBA00022679"/>
    </source>
</evidence>
<dbReference type="Pfam" id="PF00512">
    <property type="entry name" value="HisKA"/>
    <property type="match status" value="1"/>
</dbReference>
<feature type="domain" description="Histidine kinase" evidence="9">
    <location>
        <begin position="385"/>
        <end position="601"/>
    </location>
</feature>
<evidence type="ECO:0000256" key="3">
    <source>
        <dbReference type="ARBA" id="ARBA00022553"/>
    </source>
</evidence>
<protein>
    <recommendedName>
        <fullName evidence="2">histidine kinase</fullName>
        <ecNumber evidence="2">2.7.13.3</ecNumber>
    </recommendedName>
</protein>
<dbReference type="SUPFAM" id="SSF55781">
    <property type="entry name" value="GAF domain-like"/>
    <property type="match status" value="2"/>
</dbReference>
<comment type="catalytic activity">
    <reaction evidence="1">
        <text>ATP + protein L-histidine = ADP + protein N-phospho-L-histidine.</text>
        <dbReference type="EC" id="2.7.13.3"/>
    </reaction>
</comment>
<dbReference type="InterPro" id="IPR003594">
    <property type="entry name" value="HATPase_dom"/>
</dbReference>
<accession>A0ABV9PW72</accession>
<keyword evidence="6" id="KW-0418">Kinase</keyword>
<evidence type="ECO:0000256" key="2">
    <source>
        <dbReference type="ARBA" id="ARBA00012438"/>
    </source>
</evidence>
<keyword evidence="11" id="KW-1185">Reference proteome</keyword>
<evidence type="ECO:0000256" key="1">
    <source>
        <dbReference type="ARBA" id="ARBA00000085"/>
    </source>
</evidence>
<gene>
    <name evidence="10" type="ORF">ACFO8Q_00535</name>
</gene>
<dbReference type="EC" id="2.7.13.3" evidence="2"/>
<dbReference type="PANTHER" id="PTHR43047">
    <property type="entry name" value="TWO-COMPONENT HISTIDINE PROTEIN KINASE"/>
    <property type="match status" value="1"/>
</dbReference>
<proteinExistence type="predicted"/>
<dbReference type="SMART" id="SM00388">
    <property type="entry name" value="HisKA"/>
    <property type="match status" value="1"/>
</dbReference>
<dbReference type="Pfam" id="PF01590">
    <property type="entry name" value="GAF"/>
    <property type="match status" value="1"/>
</dbReference>
<keyword evidence="7 10" id="KW-0067">ATP-binding</keyword>
<dbReference type="InterPro" id="IPR003661">
    <property type="entry name" value="HisK_dim/P_dom"/>
</dbReference>
<name>A0ABV9PW72_9BACL</name>
<evidence type="ECO:0000313" key="10">
    <source>
        <dbReference type="EMBL" id="MFC4765893.1"/>
    </source>
</evidence>
<evidence type="ECO:0000256" key="7">
    <source>
        <dbReference type="ARBA" id="ARBA00022840"/>
    </source>
</evidence>
<dbReference type="InterPro" id="IPR036097">
    <property type="entry name" value="HisK_dim/P_sf"/>
</dbReference>
<evidence type="ECO:0000256" key="8">
    <source>
        <dbReference type="ARBA" id="ARBA00023012"/>
    </source>
</evidence>
<dbReference type="Pfam" id="PF02518">
    <property type="entry name" value="HATPase_c"/>
    <property type="match status" value="1"/>
</dbReference>
<dbReference type="InterPro" id="IPR005467">
    <property type="entry name" value="His_kinase_dom"/>
</dbReference>
<keyword evidence="4" id="KW-0808">Transferase</keyword>